<evidence type="ECO:0000256" key="1">
    <source>
        <dbReference type="SAM" id="MobiDB-lite"/>
    </source>
</evidence>
<evidence type="ECO:0000313" key="2">
    <source>
        <dbReference type="EMBL" id="KTB32645.1"/>
    </source>
</evidence>
<dbReference type="Proteomes" id="UP000054988">
    <property type="component" value="Unassembled WGS sequence"/>
</dbReference>
<feature type="compositionally biased region" description="Low complexity" evidence="1">
    <location>
        <begin position="48"/>
        <end position="64"/>
    </location>
</feature>
<feature type="region of interest" description="Disordered" evidence="1">
    <location>
        <begin position="17"/>
        <end position="104"/>
    </location>
</feature>
<feature type="compositionally biased region" description="Gly residues" evidence="1">
    <location>
        <begin position="23"/>
        <end position="47"/>
    </location>
</feature>
<sequence length="301" mass="30576">MYIPFISQPRVKNFKLERRKGGGGHGGGHGGGGGKGGGGKGGGGSRGGSSSASRSGTGRTKSTTIYGSTSSMTSYGRGGGPVSTVPEGQKFAGRSVGGGDRSSIYGSRTYGSGYPSQSSTSVQGRGFPYYFWPLTFIAGVAAGGGLALGAAEYGSPNDTSRPGGPILAAAFQSLSTSSNQTVLKVVADTDTTAELVSIIKQNCSSLLDTKADDNQMPLPEEVVQYYRASSVALTLVGYNNSAVYNNSVEDTPIPSGVDMVMLNCVNQTIGAGVPLIDGSAGVRVIGWLWTVVLGVALSNLC</sequence>
<organism evidence="2 3">
    <name type="scientific">Moniliophthora roreri</name>
    <name type="common">Frosty pod rot fungus</name>
    <name type="synonym">Monilia roreri</name>
    <dbReference type="NCBI Taxonomy" id="221103"/>
    <lineage>
        <taxon>Eukaryota</taxon>
        <taxon>Fungi</taxon>
        <taxon>Dikarya</taxon>
        <taxon>Basidiomycota</taxon>
        <taxon>Agaricomycotina</taxon>
        <taxon>Agaricomycetes</taxon>
        <taxon>Agaricomycetidae</taxon>
        <taxon>Agaricales</taxon>
        <taxon>Marasmiineae</taxon>
        <taxon>Marasmiaceae</taxon>
        <taxon>Moniliophthora</taxon>
    </lineage>
</organism>
<gene>
    <name evidence="2" type="ORF">WG66_14799</name>
</gene>
<proteinExistence type="predicted"/>
<accession>A0A0W0F8L6</accession>
<name>A0A0W0F8L6_MONRR</name>
<feature type="compositionally biased region" description="Polar residues" evidence="1">
    <location>
        <begin position="65"/>
        <end position="74"/>
    </location>
</feature>
<dbReference type="AlphaFoldDB" id="A0A0W0F8L6"/>
<protein>
    <submittedName>
        <fullName evidence="2">Uncharacterized protein</fullName>
    </submittedName>
</protein>
<dbReference type="eggNOG" id="ENOG502SQIM">
    <property type="taxonomic scope" value="Eukaryota"/>
</dbReference>
<dbReference type="EMBL" id="LATX01002209">
    <property type="protein sequence ID" value="KTB32645.1"/>
    <property type="molecule type" value="Genomic_DNA"/>
</dbReference>
<comment type="caution">
    <text evidence="2">The sequence shown here is derived from an EMBL/GenBank/DDBJ whole genome shotgun (WGS) entry which is preliminary data.</text>
</comment>
<evidence type="ECO:0000313" key="3">
    <source>
        <dbReference type="Proteomes" id="UP000054988"/>
    </source>
</evidence>
<reference evidence="2 3" key="1">
    <citation type="submission" date="2015-12" db="EMBL/GenBank/DDBJ databases">
        <title>Draft genome sequence of Moniliophthora roreri, the causal agent of frosty pod rot of cacao.</title>
        <authorList>
            <person name="Aime M.C."/>
            <person name="Diaz-Valderrama J.R."/>
            <person name="Kijpornyongpan T."/>
            <person name="Phillips-Mora W."/>
        </authorList>
    </citation>
    <scope>NUCLEOTIDE SEQUENCE [LARGE SCALE GENOMIC DNA]</scope>
    <source>
        <strain evidence="2 3">MCA 2952</strain>
    </source>
</reference>